<organism evidence="1">
    <name type="scientific">Ralstonia solanacearum CFBP2957</name>
    <dbReference type="NCBI Taxonomy" id="859656"/>
    <lineage>
        <taxon>Bacteria</taxon>
        <taxon>Pseudomonadati</taxon>
        <taxon>Pseudomonadota</taxon>
        <taxon>Betaproteobacteria</taxon>
        <taxon>Burkholderiales</taxon>
        <taxon>Burkholderiaceae</taxon>
        <taxon>Ralstonia</taxon>
        <taxon>Ralstonia solanacearum species complex</taxon>
    </lineage>
</organism>
<evidence type="ECO:0000313" key="1">
    <source>
        <dbReference type="EMBL" id="CBJ52919.1"/>
    </source>
</evidence>
<reference evidence="1" key="1">
    <citation type="journal article" date="2010" name="BMC Genomics">
        <title>Genomes of three tomato pathogens within the Ralstonia solanacearum species complex reveal significant evolutionary divergence.</title>
        <authorList>
            <person name="Remenant B."/>
            <person name="Coupat-Goutaland B."/>
            <person name="Guidot A."/>
            <person name="Cellier G."/>
            <person name="Wicker E."/>
            <person name="Allen C."/>
            <person name="Fegan M."/>
            <person name="Pruvost O."/>
            <person name="Elbaz M."/>
            <person name="Calteau A."/>
            <person name="Salvignol G."/>
            <person name="Mornico D."/>
            <person name="Mangenot S."/>
            <person name="Barbe V."/>
            <person name="Medigue C."/>
            <person name="Prior P."/>
        </authorList>
    </citation>
    <scope>NUCLEOTIDE SEQUENCE [LARGE SCALE GENOMIC DNA]</scope>
    <source>
        <strain evidence="1">CFBP2957</strain>
        <plasmid evidence="1">RCFBPv3_mp</plasmid>
    </source>
</reference>
<protein>
    <submittedName>
        <fullName evidence="1">Uncharacterized protein</fullName>
    </submittedName>
</protein>
<sequence length="88" mass="8636">MERVTGGGNAAGCWLAVSAYANTGMASGYAGLDRIGGVSEGIMKPRDDRSGPITIAIALRNAASSVRGDLGATGCGSAVVHCGPIRGG</sequence>
<dbReference type="AlphaFoldDB" id="D8P785"/>
<geneLocation type="plasmid" evidence="1">
    <name>RCFBPv3_mp</name>
</geneLocation>
<reference evidence="1" key="2">
    <citation type="submission" date="2010-02" db="EMBL/GenBank/DDBJ databases">
        <authorList>
            <person name="Genoscope - CEA"/>
        </authorList>
    </citation>
    <scope>NUCLEOTIDE SEQUENCE</scope>
    <source>
        <strain evidence="1">CFBP2957</strain>
        <plasmid evidence="1">RCFBPv3_mp</plasmid>
    </source>
</reference>
<keyword evidence="1" id="KW-0614">Plasmid</keyword>
<dbReference type="EMBL" id="FP885907">
    <property type="protein sequence ID" value="CBJ52919.1"/>
    <property type="molecule type" value="Genomic_DNA"/>
</dbReference>
<accession>D8P785</accession>
<gene>
    <name evidence="1" type="ORF">RCFBP_mp10128</name>
</gene>
<proteinExistence type="predicted"/>
<name>D8P785_RALSL</name>